<accession>A0ABD6AJJ6</accession>
<sequence>MLTAIATGSVLTTAGCANSRTDEPRSGALSTVTVEGTELVVEYEPGTDATQLAVIGPSGEPFAERALTPGASRETVPIGTAYSPGTYTVQLVDDDRVTATVEQELRPEIVIRELQLARNHPEEMFDGAGNFTIATEVIVTVENLGTGPEELTKLRFEGEVPRPTPEEMAGSGIMAINRPVRYANPVIGPREVRTLYSRSFPFSPNSDTVECTPEGTSGQFTVALSGDIAEEVVEQEYTASYRGENLSNCQITVERVGT</sequence>
<gene>
    <name evidence="1" type="ORF">ACFQMF_06150</name>
</gene>
<dbReference type="AlphaFoldDB" id="A0ABD6AJJ6"/>
<evidence type="ECO:0000313" key="2">
    <source>
        <dbReference type="Proteomes" id="UP001596545"/>
    </source>
</evidence>
<keyword evidence="2" id="KW-1185">Reference proteome</keyword>
<dbReference type="Proteomes" id="UP001596545">
    <property type="component" value="Unassembled WGS sequence"/>
</dbReference>
<organism evidence="1 2">
    <name type="scientific">Halorubrum rutilum</name>
    <dbReference type="NCBI Taxonomy" id="1364933"/>
    <lineage>
        <taxon>Archaea</taxon>
        <taxon>Methanobacteriati</taxon>
        <taxon>Methanobacteriota</taxon>
        <taxon>Stenosarchaea group</taxon>
        <taxon>Halobacteria</taxon>
        <taxon>Halobacteriales</taxon>
        <taxon>Haloferacaceae</taxon>
        <taxon>Halorubrum</taxon>
    </lineage>
</organism>
<reference evidence="1 2" key="1">
    <citation type="journal article" date="2019" name="Int. J. Syst. Evol. Microbiol.">
        <title>The Global Catalogue of Microorganisms (GCM) 10K type strain sequencing project: providing services to taxonomists for standard genome sequencing and annotation.</title>
        <authorList>
            <consortium name="The Broad Institute Genomics Platform"/>
            <consortium name="The Broad Institute Genome Sequencing Center for Infectious Disease"/>
            <person name="Wu L."/>
            <person name="Ma J."/>
        </authorList>
    </citation>
    <scope>NUCLEOTIDE SEQUENCE [LARGE SCALE GENOMIC DNA]</scope>
    <source>
        <strain evidence="1 2">CGMCC 1.12554</strain>
    </source>
</reference>
<dbReference type="EMBL" id="JBHTBL010000004">
    <property type="protein sequence ID" value="MFC7324162.1"/>
    <property type="molecule type" value="Genomic_DNA"/>
</dbReference>
<comment type="caution">
    <text evidence="1">The sequence shown here is derived from an EMBL/GenBank/DDBJ whole genome shotgun (WGS) entry which is preliminary data.</text>
</comment>
<name>A0ABD6AJJ6_9EURY</name>
<evidence type="ECO:0000313" key="1">
    <source>
        <dbReference type="EMBL" id="MFC7324162.1"/>
    </source>
</evidence>
<protein>
    <recommendedName>
        <fullName evidence="3">DUF4397 domain-containing protein</fullName>
    </recommendedName>
</protein>
<proteinExistence type="predicted"/>
<dbReference type="RefSeq" id="WP_256408437.1">
    <property type="nucleotide sequence ID" value="NZ_JANHDN010000003.1"/>
</dbReference>
<evidence type="ECO:0008006" key="3">
    <source>
        <dbReference type="Google" id="ProtNLM"/>
    </source>
</evidence>